<gene>
    <name evidence="1" type="ORF">K432DRAFT_277015</name>
</gene>
<dbReference type="OrthoDB" id="3882589at2759"/>
<keyword evidence="2" id="KW-1185">Reference proteome</keyword>
<dbReference type="EMBL" id="KV744823">
    <property type="protein sequence ID" value="OCK85181.1"/>
    <property type="molecule type" value="Genomic_DNA"/>
</dbReference>
<evidence type="ECO:0000313" key="2">
    <source>
        <dbReference type="Proteomes" id="UP000250266"/>
    </source>
</evidence>
<reference evidence="1 2" key="1">
    <citation type="journal article" date="2016" name="Nat. Commun.">
        <title>Ectomycorrhizal ecology is imprinted in the genome of the dominant symbiotic fungus Cenococcum geophilum.</title>
        <authorList>
            <consortium name="DOE Joint Genome Institute"/>
            <person name="Peter M."/>
            <person name="Kohler A."/>
            <person name="Ohm R.A."/>
            <person name="Kuo A."/>
            <person name="Krutzmann J."/>
            <person name="Morin E."/>
            <person name="Arend M."/>
            <person name="Barry K.W."/>
            <person name="Binder M."/>
            <person name="Choi C."/>
            <person name="Clum A."/>
            <person name="Copeland A."/>
            <person name="Grisel N."/>
            <person name="Haridas S."/>
            <person name="Kipfer T."/>
            <person name="LaButti K."/>
            <person name="Lindquist E."/>
            <person name="Lipzen A."/>
            <person name="Maire R."/>
            <person name="Meier B."/>
            <person name="Mihaltcheva S."/>
            <person name="Molinier V."/>
            <person name="Murat C."/>
            <person name="Poggeler S."/>
            <person name="Quandt C.A."/>
            <person name="Sperisen C."/>
            <person name="Tritt A."/>
            <person name="Tisserant E."/>
            <person name="Crous P.W."/>
            <person name="Henrissat B."/>
            <person name="Nehls U."/>
            <person name="Egli S."/>
            <person name="Spatafora J.W."/>
            <person name="Grigoriev I.V."/>
            <person name="Martin F.M."/>
        </authorList>
    </citation>
    <scope>NUCLEOTIDE SEQUENCE [LARGE SCALE GENOMIC DNA]</scope>
    <source>
        <strain evidence="1 2">CBS 459.81</strain>
    </source>
</reference>
<sequence length="223" mass="26009">QRLATSNDPHLLNYLSKRRVSPSFLVEIDLFLSAHPEIIEHAPKFVEEFNSAAPLQAYRHFLKGYTKPARYITGVIPDGDFFLTANFSPPQLVSAYDEELVAFFQDYDYRYDILERIDNEVLHACQALDVGTLLPRRLRRLVAYVIFGNPVDAYKYYEYNFQTEWLPHRYLPEHVVLSEIPKPEDYVEPEPTVMGSFRDGKPDGQRDHHFTRLRMARAKDQGV</sequence>
<protein>
    <submittedName>
        <fullName evidence="1">Uncharacterized protein</fullName>
    </submittedName>
</protein>
<dbReference type="Proteomes" id="UP000250266">
    <property type="component" value="Unassembled WGS sequence"/>
</dbReference>
<dbReference type="AlphaFoldDB" id="A0A8E2EJW3"/>
<feature type="non-terminal residue" evidence="1">
    <location>
        <position position="1"/>
    </location>
</feature>
<evidence type="ECO:0000313" key="1">
    <source>
        <dbReference type="EMBL" id="OCK85181.1"/>
    </source>
</evidence>
<name>A0A8E2EJW3_9PEZI</name>
<organism evidence="1 2">
    <name type="scientific">Lepidopterella palustris CBS 459.81</name>
    <dbReference type="NCBI Taxonomy" id="1314670"/>
    <lineage>
        <taxon>Eukaryota</taxon>
        <taxon>Fungi</taxon>
        <taxon>Dikarya</taxon>
        <taxon>Ascomycota</taxon>
        <taxon>Pezizomycotina</taxon>
        <taxon>Dothideomycetes</taxon>
        <taxon>Pleosporomycetidae</taxon>
        <taxon>Mytilinidiales</taxon>
        <taxon>Argynnaceae</taxon>
        <taxon>Lepidopterella</taxon>
    </lineage>
</organism>
<feature type="non-terminal residue" evidence="1">
    <location>
        <position position="223"/>
    </location>
</feature>
<accession>A0A8E2EJW3</accession>
<proteinExistence type="predicted"/>